<dbReference type="SUPFAM" id="SSF52151">
    <property type="entry name" value="FabD/lysophospholipase-like"/>
    <property type="match status" value="1"/>
</dbReference>
<dbReference type="InterPro" id="IPR015083">
    <property type="entry name" value="NorB/c/GfsB-D-like_docking"/>
</dbReference>
<dbReference type="InterPro" id="IPR032821">
    <property type="entry name" value="PKS_assoc"/>
</dbReference>
<evidence type="ECO:0000313" key="8">
    <source>
        <dbReference type="EMBL" id="PSK80402.1"/>
    </source>
</evidence>
<dbReference type="Pfam" id="PF02801">
    <property type="entry name" value="Ketoacyl-synt_C"/>
    <property type="match status" value="1"/>
</dbReference>
<dbReference type="SUPFAM" id="SSF53901">
    <property type="entry name" value="Thiolase-like"/>
    <property type="match status" value="1"/>
</dbReference>
<dbReference type="FunFam" id="3.40.47.10:FF:000019">
    <property type="entry name" value="Polyketide synthase type I"/>
    <property type="match status" value="1"/>
</dbReference>
<evidence type="ECO:0000256" key="6">
    <source>
        <dbReference type="SAM" id="MobiDB-lite"/>
    </source>
</evidence>
<accession>A0A2P8C617</accession>
<evidence type="ECO:0000256" key="4">
    <source>
        <dbReference type="ARBA" id="ARBA00022679"/>
    </source>
</evidence>
<dbReference type="PROSITE" id="PS00606">
    <property type="entry name" value="KS3_1"/>
    <property type="match status" value="1"/>
</dbReference>
<evidence type="ECO:0000256" key="3">
    <source>
        <dbReference type="ARBA" id="ARBA00022553"/>
    </source>
</evidence>
<dbReference type="InterPro" id="IPR014031">
    <property type="entry name" value="Ketoacyl_synth_C"/>
</dbReference>
<dbReference type="InterPro" id="IPR050091">
    <property type="entry name" value="PKS_NRPS_Biosynth_Enz"/>
</dbReference>
<dbReference type="Proteomes" id="UP000240542">
    <property type="component" value="Unassembled WGS sequence"/>
</dbReference>
<reference evidence="8 9" key="1">
    <citation type="submission" date="2018-03" db="EMBL/GenBank/DDBJ databases">
        <title>Genomic Encyclopedia of Archaeal and Bacterial Type Strains, Phase II (KMG-II): from individual species to whole genera.</title>
        <authorList>
            <person name="Goeker M."/>
        </authorList>
    </citation>
    <scope>NUCLEOTIDE SEQUENCE [LARGE SCALE GENOMIC DNA]</scope>
    <source>
        <strain evidence="8 9">DSM 45312</strain>
    </source>
</reference>
<comment type="cofactor">
    <cofactor evidence="1">
        <name>pantetheine 4'-phosphate</name>
        <dbReference type="ChEBI" id="CHEBI:47942"/>
    </cofactor>
</comment>
<keyword evidence="2" id="KW-0596">Phosphopantetheine</keyword>
<dbReference type="InterPro" id="IPR020841">
    <property type="entry name" value="PKS_Beta-ketoAc_synthase_dom"/>
</dbReference>
<feature type="non-terminal residue" evidence="8">
    <location>
        <position position="608"/>
    </location>
</feature>
<dbReference type="AlphaFoldDB" id="A0A2P8C617"/>
<dbReference type="PROSITE" id="PS52004">
    <property type="entry name" value="KS3_2"/>
    <property type="match status" value="1"/>
</dbReference>
<feature type="domain" description="Ketosynthase family 3 (KS3)" evidence="7">
    <location>
        <begin position="31"/>
        <end position="457"/>
    </location>
</feature>
<dbReference type="Pfam" id="PF16197">
    <property type="entry name" value="KAsynt_C_assoc"/>
    <property type="match status" value="1"/>
</dbReference>
<dbReference type="InterPro" id="IPR016035">
    <property type="entry name" value="Acyl_Trfase/lysoPLipase"/>
</dbReference>
<keyword evidence="9" id="KW-1185">Reference proteome</keyword>
<dbReference type="GO" id="GO:0030639">
    <property type="term" value="P:polyketide biosynthetic process"/>
    <property type="evidence" value="ECO:0007669"/>
    <property type="project" value="UniProtKB-ARBA"/>
</dbReference>
<evidence type="ECO:0000256" key="1">
    <source>
        <dbReference type="ARBA" id="ARBA00001957"/>
    </source>
</evidence>
<dbReference type="GO" id="GO:0004312">
    <property type="term" value="F:fatty acid synthase activity"/>
    <property type="evidence" value="ECO:0007669"/>
    <property type="project" value="TreeGrafter"/>
</dbReference>
<dbReference type="PANTHER" id="PTHR43775:SF51">
    <property type="entry name" value="INACTIVE PHENOLPHTHIOCEROL SYNTHESIS POLYKETIDE SYNTHASE TYPE I PKS1-RELATED"/>
    <property type="match status" value="1"/>
</dbReference>
<dbReference type="InterPro" id="IPR001227">
    <property type="entry name" value="Ac_transferase_dom_sf"/>
</dbReference>
<keyword evidence="5" id="KW-0511">Multifunctional enzyme</keyword>
<dbReference type="InterPro" id="IPR018201">
    <property type="entry name" value="Ketoacyl_synth_AS"/>
</dbReference>
<sequence length="608" mass="63098">MTNEQKLRDLLKQVTTDLRRSRGRVRELEEPEPVAIVGMGCRFPGDARSPDDLWDLVAEGRDAVTGLPADRGWDLDGLYDADPERPGTSYARAGGFVRGAGDFDAEFFGISPREALAMDPQQRLLLETSWEAVEHARIDPTTLRGTPTGVFAGVITQEYGPRIHQAADGMEAHLVTGVAASVAAGRVSYALGLEGPAVALDTACSSSLVALHLAARALRSGECALALAGGATVMATPGGLVSFSRQRGLAADGRCKAFAAAADGTGWAEGAGMLVLERLSDARRNGHRVLALLRGSAVNQDGASSGLTAPNGLAQQRVIRDALADARLDPAHVDAVEAHGTGTRLGDPIEAHALLATYGRDRPADRPLRLGSLKSNIGHSMAAAGVGGVIKMVMAMRHGTLPKTLHVDQPSPQIDWSEGAVSLLTDAAPWPETGAPRRSAVSGFGMSGTNAHVVLEAAPAEDTPSEAPGAPGGAADQSAITGDAGRPVPVMLSAKSAAALRGQARRLAEHLDAHPATTPADAGYALGTTRASFEHRAAVIAGDRASLRDGLGTLAAGRTTDRAFTGRAGAHPGRTVLVFPGQGSQWQGMALELLDTTPAFADHMRQCE</sequence>
<dbReference type="EMBL" id="PYGA01000056">
    <property type="protein sequence ID" value="PSK80402.1"/>
    <property type="molecule type" value="Genomic_DNA"/>
</dbReference>
<evidence type="ECO:0000256" key="5">
    <source>
        <dbReference type="ARBA" id="ARBA00023268"/>
    </source>
</evidence>
<evidence type="ECO:0000259" key="7">
    <source>
        <dbReference type="PROSITE" id="PS52004"/>
    </source>
</evidence>
<gene>
    <name evidence="8" type="ORF">CLV63_1562</name>
</gene>
<dbReference type="Pfam" id="PF00698">
    <property type="entry name" value="Acyl_transf_1"/>
    <property type="match status" value="1"/>
</dbReference>
<evidence type="ECO:0000256" key="2">
    <source>
        <dbReference type="ARBA" id="ARBA00022450"/>
    </source>
</evidence>
<dbReference type="InterPro" id="IPR014030">
    <property type="entry name" value="Ketoacyl_synth_N"/>
</dbReference>
<proteinExistence type="predicted"/>
<dbReference type="PANTHER" id="PTHR43775">
    <property type="entry name" value="FATTY ACID SYNTHASE"/>
    <property type="match status" value="1"/>
</dbReference>
<dbReference type="CDD" id="cd00833">
    <property type="entry name" value="PKS"/>
    <property type="match status" value="1"/>
</dbReference>
<dbReference type="Gene3D" id="3.40.47.10">
    <property type="match status" value="1"/>
</dbReference>
<dbReference type="OrthoDB" id="4537517at2"/>
<dbReference type="GO" id="GO:0004315">
    <property type="term" value="F:3-oxoacyl-[acyl-carrier-protein] synthase activity"/>
    <property type="evidence" value="ECO:0007669"/>
    <property type="project" value="InterPro"/>
</dbReference>
<dbReference type="GO" id="GO:0006633">
    <property type="term" value="P:fatty acid biosynthetic process"/>
    <property type="evidence" value="ECO:0007669"/>
    <property type="project" value="InterPro"/>
</dbReference>
<dbReference type="Gene3D" id="3.40.366.10">
    <property type="entry name" value="Malonyl-Coenzyme A Acyl Carrier Protein, domain 2"/>
    <property type="match status" value="1"/>
</dbReference>
<dbReference type="Pfam" id="PF08990">
    <property type="entry name" value="Docking"/>
    <property type="match status" value="1"/>
</dbReference>
<protein>
    <submittedName>
        <fullName evidence="8">Erythronolide synthase docking protein</fullName>
    </submittedName>
</protein>
<feature type="region of interest" description="Disordered" evidence="6">
    <location>
        <begin position="459"/>
        <end position="484"/>
    </location>
</feature>
<keyword evidence="3" id="KW-0597">Phosphoprotein</keyword>
<dbReference type="Pfam" id="PF00109">
    <property type="entry name" value="ketoacyl-synt"/>
    <property type="match status" value="1"/>
</dbReference>
<dbReference type="SMART" id="SM00825">
    <property type="entry name" value="PKS_KS"/>
    <property type="match status" value="1"/>
</dbReference>
<evidence type="ECO:0000313" key="9">
    <source>
        <dbReference type="Proteomes" id="UP000240542"/>
    </source>
</evidence>
<dbReference type="InterPro" id="IPR016039">
    <property type="entry name" value="Thiolase-like"/>
</dbReference>
<comment type="caution">
    <text evidence="8">The sequence shown here is derived from an EMBL/GenBank/DDBJ whole genome shotgun (WGS) entry which is preliminary data.</text>
</comment>
<dbReference type="GO" id="GO:0017000">
    <property type="term" value="P:antibiotic biosynthetic process"/>
    <property type="evidence" value="ECO:0007669"/>
    <property type="project" value="UniProtKB-ARBA"/>
</dbReference>
<dbReference type="InterPro" id="IPR014043">
    <property type="entry name" value="Acyl_transferase_dom"/>
</dbReference>
<keyword evidence="4" id="KW-0808">Transferase</keyword>
<dbReference type="RefSeq" id="WP_146165736.1">
    <property type="nucleotide sequence ID" value="NZ_PYGA01000056.1"/>
</dbReference>
<name>A0A2P8C617_9ACTN</name>
<organism evidence="8 9">
    <name type="scientific">Murinocardiopsis flavida</name>
    <dbReference type="NCBI Taxonomy" id="645275"/>
    <lineage>
        <taxon>Bacteria</taxon>
        <taxon>Bacillati</taxon>
        <taxon>Actinomycetota</taxon>
        <taxon>Actinomycetes</taxon>
        <taxon>Streptosporangiales</taxon>
        <taxon>Nocardiopsidaceae</taxon>
        <taxon>Murinocardiopsis</taxon>
    </lineage>
</organism>